<evidence type="ECO:0000256" key="1">
    <source>
        <dbReference type="SAM" id="Phobius"/>
    </source>
</evidence>
<proteinExistence type="predicted"/>
<gene>
    <name evidence="2" type="ORF">NBR_LOCUS677</name>
</gene>
<dbReference type="WBParaSite" id="NBR_0000067601-mRNA-1">
    <property type="protein sequence ID" value="NBR_0000067601-mRNA-1"/>
    <property type="gene ID" value="NBR_0000067601"/>
</dbReference>
<sequence>MFRDISPRIREKTNKHRAASQQCHTIHYKSTKSSRSEHVVMIFSILVLLFATASAVPDCFLPFLTATDTCSSAADCGSGGACVYSINRMQRVCCVPKDGAVQPQCPSGKPSPMPVLCDPNSEEDDVCPDDYKCLESVTDFEKDAGQPNYVCCH</sequence>
<protein>
    <submittedName>
        <fullName evidence="4">Secreted protein</fullName>
    </submittedName>
</protein>
<dbReference type="SMART" id="SM00289">
    <property type="entry name" value="WR1"/>
    <property type="match status" value="2"/>
</dbReference>
<reference evidence="4" key="1">
    <citation type="submission" date="2017-02" db="UniProtKB">
        <authorList>
            <consortium name="WormBaseParasite"/>
        </authorList>
    </citation>
    <scope>IDENTIFICATION</scope>
</reference>
<dbReference type="InterPro" id="IPR006150">
    <property type="entry name" value="Cys_repeat_1"/>
</dbReference>
<evidence type="ECO:0000313" key="2">
    <source>
        <dbReference type="EMBL" id="VDL63553.1"/>
    </source>
</evidence>
<keyword evidence="1" id="KW-0472">Membrane</keyword>
<organism evidence="4">
    <name type="scientific">Nippostrongylus brasiliensis</name>
    <name type="common">Rat hookworm</name>
    <dbReference type="NCBI Taxonomy" id="27835"/>
    <lineage>
        <taxon>Eukaryota</taxon>
        <taxon>Metazoa</taxon>
        <taxon>Ecdysozoa</taxon>
        <taxon>Nematoda</taxon>
        <taxon>Chromadorea</taxon>
        <taxon>Rhabditida</taxon>
        <taxon>Rhabditina</taxon>
        <taxon>Rhabditomorpha</taxon>
        <taxon>Strongyloidea</taxon>
        <taxon>Heligmosomidae</taxon>
        <taxon>Nippostrongylus</taxon>
    </lineage>
</organism>
<dbReference type="EMBL" id="UYSL01000349">
    <property type="protein sequence ID" value="VDL63553.1"/>
    <property type="molecule type" value="Genomic_DNA"/>
</dbReference>
<keyword evidence="1" id="KW-1133">Transmembrane helix</keyword>
<feature type="transmembrane region" description="Helical" evidence="1">
    <location>
        <begin position="39"/>
        <end position="56"/>
    </location>
</feature>
<dbReference type="AlphaFoldDB" id="A0A0N4XDS4"/>
<dbReference type="OMA" id="CPGGMTY"/>
<name>A0A0N4XDS4_NIPBR</name>
<evidence type="ECO:0000313" key="3">
    <source>
        <dbReference type="Proteomes" id="UP000271162"/>
    </source>
</evidence>
<reference evidence="2 3" key="2">
    <citation type="submission" date="2018-11" db="EMBL/GenBank/DDBJ databases">
        <authorList>
            <consortium name="Pathogen Informatics"/>
        </authorList>
    </citation>
    <scope>NUCLEOTIDE SEQUENCE [LARGE SCALE GENOMIC DNA]</scope>
</reference>
<dbReference type="Proteomes" id="UP000271162">
    <property type="component" value="Unassembled WGS sequence"/>
</dbReference>
<accession>A0A0N4XDS4</accession>
<evidence type="ECO:0000313" key="4">
    <source>
        <dbReference type="WBParaSite" id="NBR_0000067601-mRNA-1"/>
    </source>
</evidence>
<keyword evidence="1" id="KW-0812">Transmembrane</keyword>
<keyword evidence="3" id="KW-1185">Reference proteome</keyword>